<sequence>MSHPLPHDDDSQPILKPRPRRPFELSSAPPTPPSDAMNFPEKLDKLDTSHKSSRMADSGDGSATPSRTRSFLNLTASTLFGIYQPTGMGTETENPTPWGNGAQTPADSRNGSFDFSRISLPDSAFERDGANGRLRRRSTQPQVQIRKQASYKQRKGFKGYYLPLAGRVAALFGTGVLYGLLISHLHDRQKLAPVAVNLDRSRWSYLATWGFIGVLLSQALPWVDALWHDPEDEDERPEQSSDRKVRPDVNAWLDVVRSIGAFVGIAFAIRKLPWQSTLQLSLTLALANPAVWYLIDRSPPGFILSTVVALSGTAVLLGISPDLVPAPSPRAVLQGHESLNETLQAVKSEELVLGVFSQESVGVVTWIASVLFVSSVCFGNIGRRLAPSRA</sequence>
<evidence type="ECO:0000256" key="4">
    <source>
        <dbReference type="ARBA" id="ARBA00022824"/>
    </source>
</evidence>
<evidence type="ECO:0000256" key="1">
    <source>
        <dbReference type="ARBA" id="ARBA00004477"/>
    </source>
</evidence>
<dbReference type="Proteomes" id="UP001305779">
    <property type="component" value="Unassembled WGS sequence"/>
</dbReference>
<feature type="transmembrane region" description="Helical" evidence="8">
    <location>
        <begin position="203"/>
        <end position="228"/>
    </location>
</feature>
<feature type="transmembrane region" description="Helical" evidence="8">
    <location>
        <begin position="276"/>
        <end position="295"/>
    </location>
</feature>
<comment type="subcellular location">
    <subcellularLocation>
        <location evidence="1">Endoplasmic reticulum membrane</location>
        <topology evidence="1">Multi-pass membrane protein</topology>
    </subcellularLocation>
</comment>
<evidence type="ECO:0000256" key="3">
    <source>
        <dbReference type="ARBA" id="ARBA00022692"/>
    </source>
</evidence>
<evidence type="ECO:0000256" key="6">
    <source>
        <dbReference type="ARBA" id="ARBA00023136"/>
    </source>
</evidence>
<keyword evidence="3 8" id="KW-0812">Transmembrane</keyword>
<dbReference type="PANTHER" id="PTHR15301">
    <property type="entry name" value="INSULIN-INDUCED GENE 1"/>
    <property type="match status" value="1"/>
</dbReference>
<comment type="similarity">
    <text evidence="2">Belongs to the INSIG family.</text>
</comment>
<feature type="compositionally biased region" description="Basic and acidic residues" evidence="7">
    <location>
        <begin position="1"/>
        <end position="10"/>
    </location>
</feature>
<keyword evidence="6 8" id="KW-0472">Membrane</keyword>
<protein>
    <recommendedName>
        <fullName evidence="11">INSIG domain-containing protein</fullName>
    </recommendedName>
</protein>
<proteinExistence type="inferred from homology"/>
<feature type="transmembrane region" description="Helical" evidence="8">
    <location>
        <begin position="160"/>
        <end position="183"/>
    </location>
</feature>
<name>A0ABR0EE62_ZASCE</name>
<reference evidence="9 10" key="1">
    <citation type="journal article" date="2023" name="G3 (Bethesda)">
        <title>A chromosome-level genome assembly of Zasmidium syzygii isolated from banana leaves.</title>
        <authorList>
            <person name="van Westerhoven A.C."/>
            <person name="Mehrabi R."/>
            <person name="Talebi R."/>
            <person name="Steentjes M.B.F."/>
            <person name="Corcolon B."/>
            <person name="Chong P.A."/>
            <person name="Kema G.H.J."/>
            <person name="Seidl M.F."/>
        </authorList>
    </citation>
    <scope>NUCLEOTIDE SEQUENCE [LARGE SCALE GENOMIC DNA]</scope>
    <source>
        <strain evidence="9 10">P124</strain>
    </source>
</reference>
<organism evidence="9 10">
    <name type="scientific">Zasmidium cellare</name>
    <name type="common">Wine cellar mold</name>
    <name type="synonym">Racodium cellare</name>
    <dbReference type="NCBI Taxonomy" id="395010"/>
    <lineage>
        <taxon>Eukaryota</taxon>
        <taxon>Fungi</taxon>
        <taxon>Dikarya</taxon>
        <taxon>Ascomycota</taxon>
        <taxon>Pezizomycotina</taxon>
        <taxon>Dothideomycetes</taxon>
        <taxon>Dothideomycetidae</taxon>
        <taxon>Mycosphaerellales</taxon>
        <taxon>Mycosphaerellaceae</taxon>
        <taxon>Zasmidium</taxon>
    </lineage>
</organism>
<feature type="compositionally biased region" description="Basic and acidic residues" evidence="7">
    <location>
        <begin position="41"/>
        <end position="50"/>
    </location>
</feature>
<evidence type="ECO:0000256" key="8">
    <source>
        <dbReference type="SAM" id="Phobius"/>
    </source>
</evidence>
<feature type="transmembrane region" description="Helical" evidence="8">
    <location>
        <begin position="302"/>
        <end position="320"/>
    </location>
</feature>
<dbReference type="EMBL" id="JAXOVC010000006">
    <property type="protein sequence ID" value="KAK4499772.1"/>
    <property type="molecule type" value="Genomic_DNA"/>
</dbReference>
<evidence type="ECO:0008006" key="11">
    <source>
        <dbReference type="Google" id="ProtNLM"/>
    </source>
</evidence>
<keyword evidence="5 8" id="KW-1133">Transmembrane helix</keyword>
<feature type="region of interest" description="Disordered" evidence="7">
    <location>
        <begin position="87"/>
        <end position="109"/>
    </location>
</feature>
<evidence type="ECO:0000256" key="7">
    <source>
        <dbReference type="SAM" id="MobiDB-lite"/>
    </source>
</evidence>
<evidence type="ECO:0000256" key="2">
    <source>
        <dbReference type="ARBA" id="ARBA00007475"/>
    </source>
</evidence>
<comment type="caution">
    <text evidence="9">The sequence shown here is derived from an EMBL/GenBank/DDBJ whole genome shotgun (WGS) entry which is preliminary data.</text>
</comment>
<feature type="transmembrane region" description="Helical" evidence="8">
    <location>
        <begin position="363"/>
        <end position="381"/>
    </location>
</feature>
<evidence type="ECO:0000313" key="10">
    <source>
        <dbReference type="Proteomes" id="UP001305779"/>
    </source>
</evidence>
<dbReference type="InterPro" id="IPR025929">
    <property type="entry name" value="INSIG_fam"/>
</dbReference>
<feature type="region of interest" description="Disordered" evidence="7">
    <location>
        <begin position="1"/>
        <end position="69"/>
    </location>
</feature>
<dbReference type="PANTHER" id="PTHR15301:SF3">
    <property type="entry name" value="PROTEIN NSG1-RELATED"/>
    <property type="match status" value="1"/>
</dbReference>
<gene>
    <name evidence="9" type="ORF">PRZ48_007958</name>
</gene>
<accession>A0ABR0EE62</accession>
<keyword evidence="10" id="KW-1185">Reference proteome</keyword>
<dbReference type="Pfam" id="PF07281">
    <property type="entry name" value="INSIG"/>
    <property type="match status" value="1"/>
</dbReference>
<evidence type="ECO:0000313" key="9">
    <source>
        <dbReference type="EMBL" id="KAK4499772.1"/>
    </source>
</evidence>
<keyword evidence="4" id="KW-0256">Endoplasmic reticulum</keyword>
<evidence type="ECO:0000256" key="5">
    <source>
        <dbReference type="ARBA" id="ARBA00022989"/>
    </source>
</evidence>